<reference evidence="8" key="1">
    <citation type="journal article" date="2019" name="Int. J. Syst. Evol. Microbiol.">
        <title>The Global Catalogue of Microorganisms (GCM) 10K type strain sequencing project: providing services to taxonomists for standard genome sequencing and annotation.</title>
        <authorList>
            <consortium name="The Broad Institute Genomics Platform"/>
            <consortium name="The Broad Institute Genome Sequencing Center for Infectious Disease"/>
            <person name="Wu L."/>
            <person name="Ma J."/>
        </authorList>
    </citation>
    <scope>NUCLEOTIDE SEQUENCE [LARGE SCALE GENOMIC DNA]</scope>
    <source>
        <strain evidence="8">CCUG 49452</strain>
    </source>
</reference>
<dbReference type="GO" id="GO:0032259">
    <property type="term" value="P:methylation"/>
    <property type="evidence" value="ECO:0007669"/>
    <property type="project" value="UniProtKB-KW"/>
</dbReference>
<keyword evidence="8" id="KW-1185">Reference proteome</keyword>
<evidence type="ECO:0000256" key="2">
    <source>
        <dbReference type="ARBA" id="ARBA00022603"/>
    </source>
</evidence>
<dbReference type="InterPro" id="IPR036804">
    <property type="entry name" value="CheR_N_sf"/>
</dbReference>
<dbReference type="InterPro" id="IPR000780">
    <property type="entry name" value="CheR_MeTrfase"/>
</dbReference>
<dbReference type="SUPFAM" id="SSF53335">
    <property type="entry name" value="S-adenosyl-L-methionine-dependent methyltransferases"/>
    <property type="match status" value="1"/>
</dbReference>
<accession>A0ABV9QEG2</accession>
<dbReference type="EC" id="2.1.1.80" evidence="5"/>
<name>A0ABV9QEG2_9BURK</name>
<comment type="catalytic activity">
    <reaction evidence="1 5">
        <text>L-glutamyl-[protein] + S-adenosyl-L-methionine = [protein]-L-glutamate 5-O-methyl ester + S-adenosyl-L-homocysteine</text>
        <dbReference type="Rhea" id="RHEA:24452"/>
        <dbReference type="Rhea" id="RHEA-COMP:10208"/>
        <dbReference type="Rhea" id="RHEA-COMP:10311"/>
        <dbReference type="ChEBI" id="CHEBI:29973"/>
        <dbReference type="ChEBI" id="CHEBI:57856"/>
        <dbReference type="ChEBI" id="CHEBI:59789"/>
        <dbReference type="ChEBI" id="CHEBI:82795"/>
        <dbReference type="EC" id="2.1.1.80"/>
    </reaction>
</comment>
<dbReference type="InterPro" id="IPR050903">
    <property type="entry name" value="Bact_Chemotaxis_MeTrfase"/>
</dbReference>
<dbReference type="SUPFAM" id="SSF47757">
    <property type="entry name" value="Chemotaxis receptor methyltransferase CheR, N-terminal domain"/>
    <property type="match status" value="1"/>
</dbReference>
<dbReference type="GO" id="GO:0008168">
    <property type="term" value="F:methyltransferase activity"/>
    <property type="evidence" value="ECO:0007669"/>
    <property type="project" value="UniProtKB-KW"/>
</dbReference>
<evidence type="ECO:0000313" key="7">
    <source>
        <dbReference type="EMBL" id="MFC4789114.1"/>
    </source>
</evidence>
<dbReference type="Pfam" id="PF01739">
    <property type="entry name" value="CheR"/>
    <property type="match status" value="1"/>
</dbReference>
<keyword evidence="4 5" id="KW-0949">S-adenosyl-L-methionine</keyword>
<dbReference type="Proteomes" id="UP001596001">
    <property type="component" value="Unassembled WGS sequence"/>
</dbReference>
<evidence type="ECO:0000256" key="1">
    <source>
        <dbReference type="ARBA" id="ARBA00001541"/>
    </source>
</evidence>
<sequence>MYAQTLTDQEFSSYQRFIFEAAGIMLSAAKKALVVCRLAKRLHLYQLSSFTEYFKLLTSGSNPAEVQVAVDLLTTNETYFFREERHFDFLRERALAARGRASTFRVWSAASSSGEEAYSIAMILADCLGENAAWEVFGSDISTQVLQSAKRGQYALARSRHIPDDYLERFCRIGTDEYKGTFLIDRKLRNRVSFLQLNLNESLPNIGQFDVVFLRNVLIYFNRETKRSVVERVTSKVKPDGYFFVGHSESLCEARGTMQLLAPSVYRKAC</sequence>
<dbReference type="InterPro" id="IPR029063">
    <property type="entry name" value="SAM-dependent_MTases_sf"/>
</dbReference>
<keyword evidence="3 5" id="KW-0808">Transferase</keyword>
<dbReference type="PIRSF" id="PIRSF000410">
    <property type="entry name" value="CheR"/>
    <property type="match status" value="1"/>
</dbReference>
<comment type="caution">
    <text evidence="7">The sequence shown here is derived from an EMBL/GenBank/DDBJ whole genome shotgun (WGS) entry which is preliminary data.</text>
</comment>
<gene>
    <name evidence="7" type="ORF">ACFO6X_08995</name>
</gene>
<keyword evidence="2 5" id="KW-0489">Methyltransferase</keyword>
<feature type="domain" description="CheR-type methyltransferase" evidence="6">
    <location>
        <begin position="1"/>
        <end position="270"/>
    </location>
</feature>
<dbReference type="InterPro" id="IPR022641">
    <property type="entry name" value="CheR_N"/>
</dbReference>
<dbReference type="PANTHER" id="PTHR24422:SF26">
    <property type="entry name" value="CHEMOTAXIS PROTEIN METHYLTRANSFERASE"/>
    <property type="match status" value="1"/>
</dbReference>
<dbReference type="PROSITE" id="PS50123">
    <property type="entry name" value="CHER"/>
    <property type="match status" value="1"/>
</dbReference>
<evidence type="ECO:0000256" key="4">
    <source>
        <dbReference type="ARBA" id="ARBA00022691"/>
    </source>
</evidence>
<dbReference type="Pfam" id="PF03705">
    <property type="entry name" value="CheR_N"/>
    <property type="match status" value="1"/>
</dbReference>
<evidence type="ECO:0000256" key="3">
    <source>
        <dbReference type="ARBA" id="ARBA00022679"/>
    </source>
</evidence>
<protein>
    <recommendedName>
        <fullName evidence="5">Chemotaxis protein methyltransferase</fullName>
        <ecNumber evidence="5">2.1.1.80</ecNumber>
    </recommendedName>
</protein>
<dbReference type="PANTHER" id="PTHR24422">
    <property type="entry name" value="CHEMOTAXIS PROTEIN METHYLTRANSFERASE"/>
    <property type="match status" value="1"/>
</dbReference>
<evidence type="ECO:0000313" key="8">
    <source>
        <dbReference type="Proteomes" id="UP001596001"/>
    </source>
</evidence>
<dbReference type="InterPro" id="IPR022642">
    <property type="entry name" value="CheR_C"/>
</dbReference>
<proteinExistence type="predicted"/>
<dbReference type="RefSeq" id="WP_382432194.1">
    <property type="nucleotide sequence ID" value="NZ_JBHSHJ010000006.1"/>
</dbReference>
<comment type="function">
    <text evidence="5">Methylation of the membrane-bound methyl-accepting chemotaxis proteins (MCP) to form gamma-glutamyl methyl ester residues in MCP.</text>
</comment>
<dbReference type="Gene3D" id="3.40.50.150">
    <property type="entry name" value="Vaccinia Virus protein VP39"/>
    <property type="match status" value="1"/>
</dbReference>
<dbReference type="SMART" id="SM00138">
    <property type="entry name" value="MeTrc"/>
    <property type="match status" value="1"/>
</dbReference>
<evidence type="ECO:0000259" key="6">
    <source>
        <dbReference type="PROSITE" id="PS50123"/>
    </source>
</evidence>
<dbReference type="EMBL" id="JBHSHJ010000006">
    <property type="protein sequence ID" value="MFC4789114.1"/>
    <property type="molecule type" value="Genomic_DNA"/>
</dbReference>
<evidence type="ECO:0000256" key="5">
    <source>
        <dbReference type="PIRNR" id="PIRNR000410"/>
    </source>
</evidence>
<dbReference type="Gene3D" id="1.10.155.10">
    <property type="entry name" value="Chemotaxis receptor methyltransferase CheR, N-terminal domain"/>
    <property type="match status" value="1"/>
</dbReference>
<organism evidence="7 8">
    <name type="scientific">Giesbergeria sinuosa</name>
    <dbReference type="NCBI Taxonomy" id="80883"/>
    <lineage>
        <taxon>Bacteria</taxon>
        <taxon>Pseudomonadati</taxon>
        <taxon>Pseudomonadota</taxon>
        <taxon>Betaproteobacteria</taxon>
        <taxon>Burkholderiales</taxon>
        <taxon>Comamonadaceae</taxon>
        <taxon>Giesbergeria</taxon>
    </lineage>
</organism>
<dbReference type="PRINTS" id="PR00996">
    <property type="entry name" value="CHERMTFRASE"/>
</dbReference>
<dbReference type="InterPro" id="IPR026024">
    <property type="entry name" value="Chemotaxis_MeTrfase_CheR"/>
</dbReference>